<accession>A0A1Y2DTX2</accession>
<dbReference type="STRING" id="1141098.A0A1Y2DTX2"/>
<reference evidence="5 6" key="1">
    <citation type="submission" date="2016-07" db="EMBL/GenBank/DDBJ databases">
        <title>Pervasive Adenine N6-methylation of Active Genes in Fungi.</title>
        <authorList>
            <consortium name="DOE Joint Genome Institute"/>
            <person name="Mondo S.J."/>
            <person name="Dannebaum R.O."/>
            <person name="Kuo R.C."/>
            <person name="Labutti K."/>
            <person name="Haridas S."/>
            <person name="Kuo A."/>
            <person name="Salamov A."/>
            <person name="Ahrendt S.R."/>
            <person name="Lipzen A."/>
            <person name="Sullivan W."/>
            <person name="Andreopoulos W.B."/>
            <person name="Clum A."/>
            <person name="Lindquist E."/>
            <person name="Daum C."/>
            <person name="Ramamoorthy G.K."/>
            <person name="Gryganskyi A."/>
            <person name="Culley D."/>
            <person name="Magnuson J.K."/>
            <person name="James T.Y."/>
            <person name="O'Malley M.A."/>
            <person name="Stajich J.E."/>
            <person name="Spatafora J.W."/>
            <person name="Visel A."/>
            <person name="Grigoriev I.V."/>
        </authorList>
    </citation>
    <scope>NUCLEOTIDE SEQUENCE [LARGE SCALE GENOMIC DNA]</scope>
    <source>
        <strain evidence="5 6">CBS 129021</strain>
    </source>
</reference>
<comment type="subcellular location">
    <subcellularLocation>
        <location evidence="1">Membrane</location>
        <topology evidence="1">Multi-pass membrane protein</topology>
    </subcellularLocation>
</comment>
<dbReference type="OrthoDB" id="2105912at2759"/>
<feature type="compositionally biased region" description="Basic and acidic residues" evidence="2">
    <location>
        <begin position="481"/>
        <end position="494"/>
    </location>
</feature>
<evidence type="ECO:0000256" key="3">
    <source>
        <dbReference type="SAM" id="Phobius"/>
    </source>
</evidence>
<dbReference type="PANTHER" id="PTHR42910:SF1">
    <property type="entry name" value="MAJOR FACILITATOR SUPERFAMILY (MFS) PROFILE DOMAIN-CONTAINING PROTEIN"/>
    <property type="match status" value="1"/>
</dbReference>
<evidence type="ECO:0000256" key="2">
    <source>
        <dbReference type="SAM" id="MobiDB-lite"/>
    </source>
</evidence>
<dbReference type="Gene3D" id="1.20.1250.20">
    <property type="entry name" value="MFS general substrate transporter like domains"/>
    <property type="match status" value="1"/>
</dbReference>
<dbReference type="InterPro" id="IPR011701">
    <property type="entry name" value="MFS"/>
</dbReference>
<feature type="transmembrane region" description="Helical" evidence="3">
    <location>
        <begin position="110"/>
        <end position="127"/>
    </location>
</feature>
<feature type="transmembrane region" description="Helical" evidence="3">
    <location>
        <begin position="315"/>
        <end position="344"/>
    </location>
</feature>
<dbReference type="GO" id="GO:0016020">
    <property type="term" value="C:membrane"/>
    <property type="evidence" value="ECO:0007669"/>
    <property type="project" value="UniProtKB-SubCell"/>
</dbReference>
<feature type="transmembrane region" description="Helical" evidence="3">
    <location>
        <begin position="133"/>
        <end position="155"/>
    </location>
</feature>
<keyword evidence="6" id="KW-1185">Reference proteome</keyword>
<dbReference type="Pfam" id="PF07690">
    <property type="entry name" value="MFS_1"/>
    <property type="match status" value="1"/>
</dbReference>
<dbReference type="RefSeq" id="XP_040714422.1">
    <property type="nucleotide sequence ID" value="XM_040864080.1"/>
</dbReference>
<dbReference type="EMBL" id="MCFJ01000009">
    <property type="protein sequence ID" value="ORY62586.1"/>
    <property type="molecule type" value="Genomic_DNA"/>
</dbReference>
<dbReference type="SUPFAM" id="SSF103473">
    <property type="entry name" value="MFS general substrate transporter"/>
    <property type="match status" value="1"/>
</dbReference>
<name>A0A1Y2DTX2_9PEZI</name>
<comment type="caution">
    <text evidence="5">The sequence shown here is derived from an EMBL/GenBank/DDBJ whole genome shotgun (WGS) entry which is preliminary data.</text>
</comment>
<feature type="region of interest" description="Disordered" evidence="2">
    <location>
        <begin position="443"/>
        <end position="494"/>
    </location>
</feature>
<organism evidence="5 6">
    <name type="scientific">Pseudomassariella vexata</name>
    <dbReference type="NCBI Taxonomy" id="1141098"/>
    <lineage>
        <taxon>Eukaryota</taxon>
        <taxon>Fungi</taxon>
        <taxon>Dikarya</taxon>
        <taxon>Ascomycota</taxon>
        <taxon>Pezizomycotina</taxon>
        <taxon>Sordariomycetes</taxon>
        <taxon>Xylariomycetidae</taxon>
        <taxon>Amphisphaeriales</taxon>
        <taxon>Pseudomassariaceae</taxon>
        <taxon>Pseudomassariella</taxon>
    </lineage>
</organism>
<dbReference type="InterPro" id="IPR020846">
    <property type="entry name" value="MFS_dom"/>
</dbReference>
<dbReference type="PROSITE" id="PS50850">
    <property type="entry name" value="MFS"/>
    <property type="match status" value="1"/>
</dbReference>
<dbReference type="InParanoid" id="A0A1Y2DTX2"/>
<proteinExistence type="predicted"/>
<feature type="transmembrane region" description="Helical" evidence="3">
    <location>
        <begin position="80"/>
        <end position="98"/>
    </location>
</feature>
<feature type="transmembrane region" description="Helical" evidence="3">
    <location>
        <begin position="275"/>
        <end position="295"/>
    </location>
</feature>
<dbReference type="GO" id="GO:0022857">
    <property type="term" value="F:transmembrane transporter activity"/>
    <property type="evidence" value="ECO:0007669"/>
    <property type="project" value="InterPro"/>
</dbReference>
<feature type="transmembrane region" description="Helical" evidence="3">
    <location>
        <begin position="197"/>
        <end position="222"/>
    </location>
</feature>
<keyword evidence="3" id="KW-0812">Transmembrane</keyword>
<evidence type="ECO:0000313" key="5">
    <source>
        <dbReference type="EMBL" id="ORY62586.1"/>
    </source>
</evidence>
<dbReference type="InterPro" id="IPR036259">
    <property type="entry name" value="MFS_trans_sf"/>
</dbReference>
<feature type="transmembrane region" description="Helical" evidence="3">
    <location>
        <begin position="399"/>
        <end position="419"/>
    </location>
</feature>
<dbReference type="PANTHER" id="PTHR42910">
    <property type="entry name" value="TRANSPORTER SCO4007-RELATED"/>
    <property type="match status" value="1"/>
</dbReference>
<protein>
    <submittedName>
        <fullName evidence="5">Major facilitator superfamily domain-containing protein</fullName>
    </submittedName>
</protein>
<keyword evidence="3" id="KW-1133">Transmembrane helix</keyword>
<feature type="transmembrane region" description="Helical" evidence="3">
    <location>
        <begin position="167"/>
        <end position="191"/>
    </location>
</feature>
<feature type="domain" description="Major facilitator superfamily (MFS) profile" evidence="4">
    <location>
        <begin position="40"/>
        <end position="425"/>
    </location>
</feature>
<feature type="compositionally biased region" description="Polar residues" evidence="2">
    <location>
        <begin position="468"/>
        <end position="480"/>
    </location>
</feature>
<dbReference type="CDD" id="cd17324">
    <property type="entry name" value="MFS_NepI_like"/>
    <property type="match status" value="1"/>
</dbReference>
<sequence length="494" mass="53596">MTESDEKLHSSPKWLSGLDRVFWTPPWLRWNPDGNNHDLTWGQNIIFGFTAAFGVANLYYNHPILNVLADDFKVTGERAALIPTIMQAGYAGGLLFIVPLGDIMRRRPMVLGLMLATAVIWIGLTLTRSFSVFLGFSFLVGILTVTPQLMFPLAIQYAPQRHRATMTSIVMSGVVFGMLIARLLAGIITQYTSWRNVYWMSFGLQILILLLLTATMPDYPILRPDTSYLRSLFSILSLPFKKPVLAQHGFIAFFIMAMFTSFWTTLTFQLAAPPFNLSTLAIGLFALIGISPVFLNPVISRLLTSKLHPTGTSLIAGLVALAAVCVGTFVGTFSLAGLVIWAFLGDLGMNTLVVANRMAIAGVDPKAQNAVNSVYMVLTFCGQLFGTAVGNMLYARGGWVHSGALSIGMVGAALLLMLVKGPHEKGWVGWRGGWDLKDKTIGETARSGNDVETGAEPGTQEVEGMSGRDSSLGDQLGENSGETKAKDTVDTAQT</sequence>
<gene>
    <name evidence="5" type="ORF">BCR38DRAFT_486852</name>
</gene>
<evidence type="ECO:0000256" key="1">
    <source>
        <dbReference type="ARBA" id="ARBA00004141"/>
    </source>
</evidence>
<feature type="transmembrane region" description="Helical" evidence="3">
    <location>
        <begin position="243"/>
        <end position="263"/>
    </location>
</feature>
<feature type="transmembrane region" description="Helical" evidence="3">
    <location>
        <begin position="39"/>
        <end position="60"/>
    </location>
</feature>
<evidence type="ECO:0000313" key="6">
    <source>
        <dbReference type="Proteomes" id="UP000193689"/>
    </source>
</evidence>
<keyword evidence="3" id="KW-0472">Membrane</keyword>
<dbReference type="Proteomes" id="UP000193689">
    <property type="component" value="Unassembled WGS sequence"/>
</dbReference>
<dbReference type="AlphaFoldDB" id="A0A1Y2DTX2"/>
<evidence type="ECO:0000259" key="4">
    <source>
        <dbReference type="PROSITE" id="PS50850"/>
    </source>
</evidence>
<dbReference type="GeneID" id="63780292"/>